<protein>
    <submittedName>
        <fullName evidence="2">Uncharacterized protein</fullName>
    </submittedName>
</protein>
<proteinExistence type="predicted"/>
<reference evidence="2" key="1">
    <citation type="submission" date="2024-04" db="UniProtKB">
        <authorList>
            <consortium name="EnsemblMetazoa"/>
        </authorList>
    </citation>
    <scope>IDENTIFICATION</scope>
    <source>
        <strain evidence="2">EBRO</strain>
    </source>
</reference>
<evidence type="ECO:0000256" key="1">
    <source>
        <dbReference type="SAM" id="MobiDB-lite"/>
    </source>
</evidence>
<dbReference type="AlphaFoldDB" id="A0AAG5CZF4"/>
<dbReference type="EnsemblMetazoa" id="ENSAATROPT004399">
    <property type="protein sequence ID" value="ENSAATROPP004221"/>
    <property type="gene ID" value="ENSAATROPG003483"/>
</dbReference>
<feature type="region of interest" description="Disordered" evidence="1">
    <location>
        <begin position="29"/>
        <end position="51"/>
    </location>
</feature>
<evidence type="ECO:0000313" key="2">
    <source>
        <dbReference type="EnsemblMetazoa" id="ENSAATROPP004221"/>
    </source>
</evidence>
<sequence length="129" mass="14390">PEVKLVVRVLRSRVPLNGKRVKKRKWSNCFKGPSRRRSSGGCGSSSSSRPGLLQEQEKSCENWQRVFVRVPLCVCARACALMPVCMGDFFIVFLSPLCQPLQCVLCVCTLVCDLPVRVPFGQSERCPCV</sequence>
<accession>A0AAG5CZF4</accession>
<evidence type="ECO:0000313" key="3">
    <source>
        <dbReference type="Proteomes" id="UP000075880"/>
    </source>
</evidence>
<organism evidence="2 3">
    <name type="scientific">Anopheles atroparvus</name>
    <name type="common">European mosquito</name>
    <dbReference type="NCBI Taxonomy" id="41427"/>
    <lineage>
        <taxon>Eukaryota</taxon>
        <taxon>Metazoa</taxon>
        <taxon>Ecdysozoa</taxon>
        <taxon>Arthropoda</taxon>
        <taxon>Hexapoda</taxon>
        <taxon>Insecta</taxon>
        <taxon>Pterygota</taxon>
        <taxon>Neoptera</taxon>
        <taxon>Endopterygota</taxon>
        <taxon>Diptera</taxon>
        <taxon>Nematocera</taxon>
        <taxon>Culicoidea</taxon>
        <taxon>Culicidae</taxon>
        <taxon>Anophelinae</taxon>
        <taxon>Anopheles</taxon>
    </lineage>
</organism>
<keyword evidence="3" id="KW-1185">Reference proteome</keyword>
<dbReference type="Proteomes" id="UP000075880">
    <property type="component" value="Unassembled WGS sequence"/>
</dbReference>
<name>A0AAG5CZF4_ANOAO</name>